<name>A0A936F0R9_9BACT</name>
<protein>
    <submittedName>
        <fullName evidence="1">Uncharacterized protein</fullName>
    </submittedName>
</protein>
<dbReference type="Proteomes" id="UP000709959">
    <property type="component" value="Unassembled WGS sequence"/>
</dbReference>
<dbReference type="AlphaFoldDB" id="A0A936F0R9"/>
<evidence type="ECO:0000313" key="1">
    <source>
        <dbReference type="EMBL" id="MBK8571666.1"/>
    </source>
</evidence>
<reference evidence="1 2" key="1">
    <citation type="submission" date="2020-10" db="EMBL/GenBank/DDBJ databases">
        <title>Connecting structure to function with the recovery of over 1000 high-quality activated sludge metagenome-assembled genomes encoding full-length rRNA genes using long-read sequencing.</title>
        <authorList>
            <person name="Singleton C.M."/>
            <person name="Petriglieri F."/>
            <person name="Kristensen J.M."/>
            <person name="Kirkegaard R.H."/>
            <person name="Michaelsen T.Y."/>
            <person name="Andersen M.H."/>
            <person name="Karst S.M."/>
            <person name="Dueholm M.S."/>
            <person name="Nielsen P.H."/>
            <person name="Albertsen M."/>
        </authorList>
    </citation>
    <scope>NUCLEOTIDE SEQUENCE [LARGE SCALE GENOMIC DNA]</scope>
    <source>
        <strain evidence="1">OdNE_18-Q3-R46-58_MAXAC.008</strain>
    </source>
</reference>
<sequence>MKPLELMEQGRFLGEEFLLWLWMRSMTEGGASGEDGDGSGCFVDDAIQLISERGEVKEISLRKGNPSECREAFEALGRGMRPAKVKLRILSGDLEWVFTLNAATLDMGTLKLPPSTGKAPHERLHDRIFLLEEGAGHLERRLKRFLRERAEDSEGLQEAMRAWVRAGRTGEALPAGEAPWEA</sequence>
<evidence type="ECO:0000313" key="2">
    <source>
        <dbReference type="Proteomes" id="UP000709959"/>
    </source>
</evidence>
<accession>A0A936F0R9</accession>
<dbReference type="EMBL" id="JADKCH010000001">
    <property type="protein sequence ID" value="MBK8571666.1"/>
    <property type="molecule type" value="Genomic_DNA"/>
</dbReference>
<comment type="caution">
    <text evidence="1">The sequence shown here is derived from an EMBL/GenBank/DDBJ whole genome shotgun (WGS) entry which is preliminary data.</text>
</comment>
<gene>
    <name evidence="1" type="ORF">IPN91_03280</name>
</gene>
<organism evidence="1 2">
    <name type="scientific">Candidatus Geothrix odensensis</name>
    <dbReference type="NCBI Taxonomy" id="2954440"/>
    <lineage>
        <taxon>Bacteria</taxon>
        <taxon>Pseudomonadati</taxon>
        <taxon>Acidobacteriota</taxon>
        <taxon>Holophagae</taxon>
        <taxon>Holophagales</taxon>
        <taxon>Holophagaceae</taxon>
        <taxon>Geothrix</taxon>
    </lineage>
</organism>
<proteinExistence type="predicted"/>